<dbReference type="EMBL" id="HF563609">
    <property type="protein sequence ID" value="CCP26932.1"/>
    <property type="molecule type" value="Genomic_DNA"/>
</dbReference>
<dbReference type="KEGG" id="tae:TepiRe1_2108"/>
<dbReference type="Pfam" id="PF04290">
    <property type="entry name" value="DctQ"/>
    <property type="match status" value="1"/>
</dbReference>
<evidence type="ECO:0000256" key="1">
    <source>
        <dbReference type="ARBA" id="ARBA00004429"/>
    </source>
</evidence>
<comment type="similarity">
    <text evidence="8">Belongs to the TRAP transporter small permease family.</text>
</comment>
<feature type="transmembrane region" description="Helical" evidence="9">
    <location>
        <begin position="90"/>
        <end position="108"/>
    </location>
</feature>
<accession>L0S528</accession>
<sequence length="160" mass="17963">MQKLQQRIDWIATAISSILLGIMMIILVYNVIMRFAIVGGGVQWYMESSQYLNIWAMFIVGISLCATSDHLRITIIEEMQTGWLKTANKIVVELLTVIFYIFLAYGTFLLASKSRQQIATMPTLKMAYVYWLLPITSVLSAISTIISLIAELTSKDKGGA</sequence>
<keyword evidence="7 9" id="KW-0472">Membrane</keyword>
<protein>
    <submittedName>
        <fullName evidence="11">Tripartite ATP-independent periplasmic transporter DctQ component</fullName>
    </submittedName>
</protein>
<dbReference type="AlphaFoldDB" id="F4LQT3"/>
<dbReference type="PANTHER" id="PTHR35011">
    <property type="entry name" value="2,3-DIKETO-L-GULONATE TRAP TRANSPORTER SMALL PERMEASE PROTEIN YIAM"/>
    <property type="match status" value="1"/>
</dbReference>
<gene>
    <name evidence="11" type="ordered locus">TEPIRE1_2108</name>
</gene>
<feature type="transmembrane region" description="Helical" evidence="9">
    <location>
        <begin position="52"/>
        <end position="69"/>
    </location>
</feature>
<keyword evidence="2" id="KW-0813">Transport</keyword>
<feature type="domain" description="Tripartite ATP-independent periplasmic transporters DctQ component" evidence="10">
    <location>
        <begin position="23"/>
        <end position="151"/>
    </location>
</feature>
<evidence type="ECO:0000313" key="11">
    <source>
        <dbReference type="EMBL" id="CCP26932.1"/>
    </source>
</evidence>
<dbReference type="Proteomes" id="UP000010802">
    <property type="component" value="Chromosome"/>
</dbReference>
<reference evidence="12" key="1">
    <citation type="journal article" date="2013" name="Genome Announc.">
        <title>First genome sequence of a syntrophic acetate-oxidizing bacterium, Tepidanaerobacter acetatoxydans strain Re1.</title>
        <authorList>
            <person name="Manzoor S."/>
            <person name="Bongcam-Rudloff E."/>
            <person name="Schnurer A."/>
            <person name="Muller B."/>
        </authorList>
    </citation>
    <scope>NUCLEOTIDE SEQUENCE [LARGE SCALE GENOMIC DNA]</scope>
    <source>
        <strain evidence="12">Re1</strain>
    </source>
</reference>
<keyword evidence="6 9" id="KW-1133">Transmembrane helix</keyword>
<dbReference type="PANTHER" id="PTHR35011:SF2">
    <property type="entry name" value="2,3-DIKETO-L-GULONATE TRAP TRANSPORTER SMALL PERMEASE PROTEIN YIAM"/>
    <property type="match status" value="1"/>
</dbReference>
<dbReference type="GO" id="GO:0015740">
    <property type="term" value="P:C4-dicarboxylate transport"/>
    <property type="evidence" value="ECO:0007669"/>
    <property type="project" value="TreeGrafter"/>
</dbReference>
<keyword evidence="3" id="KW-1003">Cell membrane</keyword>
<keyword evidence="12" id="KW-1185">Reference proteome</keyword>
<dbReference type="STRING" id="1209989.TepRe1_1958"/>
<dbReference type="HOGENOM" id="CLU_1651319_0_0_9"/>
<dbReference type="eggNOG" id="COG3090">
    <property type="taxonomic scope" value="Bacteria"/>
</dbReference>
<evidence type="ECO:0000256" key="4">
    <source>
        <dbReference type="ARBA" id="ARBA00022519"/>
    </source>
</evidence>
<evidence type="ECO:0000256" key="3">
    <source>
        <dbReference type="ARBA" id="ARBA00022475"/>
    </source>
</evidence>
<dbReference type="GO" id="GO:0005886">
    <property type="term" value="C:plasma membrane"/>
    <property type="evidence" value="ECO:0007669"/>
    <property type="project" value="UniProtKB-SubCell"/>
</dbReference>
<feature type="transmembrane region" description="Helical" evidence="9">
    <location>
        <begin position="128"/>
        <end position="150"/>
    </location>
</feature>
<proteinExistence type="inferred from homology"/>
<evidence type="ECO:0000256" key="9">
    <source>
        <dbReference type="SAM" id="Phobius"/>
    </source>
</evidence>
<evidence type="ECO:0000256" key="7">
    <source>
        <dbReference type="ARBA" id="ARBA00023136"/>
    </source>
</evidence>
<evidence type="ECO:0000259" key="10">
    <source>
        <dbReference type="Pfam" id="PF04290"/>
    </source>
</evidence>
<evidence type="ECO:0000256" key="6">
    <source>
        <dbReference type="ARBA" id="ARBA00022989"/>
    </source>
</evidence>
<dbReference type="RefSeq" id="WP_013779008.1">
    <property type="nucleotide sequence ID" value="NC_015519.1"/>
</dbReference>
<accession>F4LQT3</accession>
<evidence type="ECO:0000256" key="8">
    <source>
        <dbReference type="ARBA" id="ARBA00038436"/>
    </source>
</evidence>
<keyword evidence="4" id="KW-0997">Cell inner membrane</keyword>
<organism evidence="11 12">
    <name type="scientific">Tepidanaerobacter acetatoxydans (strain DSM 21804 / JCM 16047 / Re1)</name>
    <dbReference type="NCBI Taxonomy" id="1209989"/>
    <lineage>
        <taxon>Bacteria</taxon>
        <taxon>Bacillati</taxon>
        <taxon>Bacillota</taxon>
        <taxon>Clostridia</taxon>
        <taxon>Thermosediminibacterales</taxon>
        <taxon>Tepidanaerobacteraceae</taxon>
        <taxon>Tepidanaerobacter</taxon>
    </lineage>
</organism>
<dbReference type="PATRIC" id="fig|1209989.3.peg.2429"/>
<evidence type="ECO:0000256" key="2">
    <source>
        <dbReference type="ARBA" id="ARBA00022448"/>
    </source>
</evidence>
<dbReference type="GO" id="GO:0022857">
    <property type="term" value="F:transmembrane transporter activity"/>
    <property type="evidence" value="ECO:0007669"/>
    <property type="project" value="TreeGrafter"/>
</dbReference>
<dbReference type="KEGG" id="tep:TepRe1_1958"/>
<feature type="transmembrane region" description="Helical" evidence="9">
    <location>
        <begin position="12"/>
        <end position="32"/>
    </location>
</feature>
<dbReference type="OrthoDB" id="2054033at2"/>
<name>F4LQT3_TEPAE</name>
<evidence type="ECO:0000256" key="5">
    <source>
        <dbReference type="ARBA" id="ARBA00022692"/>
    </source>
</evidence>
<dbReference type="InterPro" id="IPR055348">
    <property type="entry name" value="DctQ"/>
</dbReference>
<keyword evidence="5 9" id="KW-0812">Transmembrane</keyword>
<dbReference type="InterPro" id="IPR007387">
    <property type="entry name" value="TRAP_DctQ"/>
</dbReference>
<evidence type="ECO:0000313" key="12">
    <source>
        <dbReference type="Proteomes" id="UP000010802"/>
    </source>
</evidence>
<comment type="subcellular location">
    <subcellularLocation>
        <location evidence="1">Cell inner membrane</location>
        <topology evidence="1">Multi-pass membrane protein</topology>
    </subcellularLocation>
</comment>